<evidence type="ECO:0000313" key="1">
    <source>
        <dbReference type="EMBL" id="QJE97807.1"/>
    </source>
</evidence>
<dbReference type="KEGG" id="luo:HHL09_19140"/>
<dbReference type="RefSeq" id="WP_169456233.1">
    <property type="nucleotide sequence ID" value="NZ_CP051774.1"/>
</dbReference>
<reference evidence="1 2" key="1">
    <citation type="submission" date="2020-04" db="EMBL/GenBank/DDBJ databases">
        <title>Luteolibacter sp. G-1-1-1 isolated from soil.</title>
        <authorList>
            <person name="Dahal R.H."/>
        </authorList>
    </citation>
    <scope>NUCLEOTIDE SEQUENCE [LARGE SCALE GENOMIC DNA]</scope>
    <source>
        <strain evidence="1 2">G-1-1-1</strain>
    </source>
</reference>
<keyword evidence="2" id="KW-1185">Reference proteome</keyword>
<protein>
    <submittedName>
        <fullName evidence="1">Uncharacterized protein</fullName>
    </submittedName>
</protein>
<organism evidence="1 2">
    <name type="scientific">Luteolibacter luteus</name>
    <dbReference type="NCBI Taxonomy" id="2728835"/>
    <lineage>
        <taxon>Bacteria</taxon>
        <taxon>Pseudomonadati</taxon>
        <taxon>Verrucomicrobiota</taxon>
        <taxon>Verrucomicrobiia</taxon>
        <taxon>Verrucomicrobiales</taxon>
        <taxon>Verrucomicrobiaceae</taxon>
        <taxon>Luteolibacter</taxon>
    </lineage>
</organism>
<evidence type="ECO:0000313" key="2">
    <source>
        <dbReference type="Proteomes" id="UP000501812"/>
    </source>
</evidence>
<name>A0A858RLH6_9BACT</name>
<gene>
    <name evidence="1" type="ORF">HHL09_19140</name>
</gene>
<accession>A0A858RLH6</accession>
<sequence>MKLLFVFIIACALVLGLRQRQESVRLAGLEKDLVARNSALGRGEAKINSEIADGSPAATKIARTEQPKFSAAKYLGKYYKIFLTYALTRKEPGIRDGDFVRDDLLNATPEDLARLPKDIRDAMLPDVIASGIYEVAASGLLDKDPKLACEFALKGGIINTFLYVVRSWMARDPLAACAWLEEQTKTSPPLDEKTFQPIYCHQEPLDLASLRLAAGIAASPAAGDLSGLMDLEGARLRATLDDVLMVLPSDCLPVLLKRVSESGRPDLLEQILKQHPEPAMAREYLKDASLPPEEFMRAATVVVASLDPVSLPRGLDWYLRSTDPEARAEGLQEIVARWGSENPDTAAQWLKKLPEGKDRQLAETAYEAGLQQARDKRISPAR</sequence>
<dbReference type="Proteomes" id="UP000501812">
    <property type="component" value="Chromosome"/>
</dbReference>
<dbReference type="EMBL" id="CP051774">
    <property type="protein sequence ID" value="QJE97807.1"/>
    <property type="molecule type" value="Genomic_DNA"/>
</dbReference>
<dbReference type="AlphaFoldDB" id="A0A858RLH6"/>
<proteinExistence type="predicted"/>